<evidence type="ECO:0000256" key="6">
    <source>
        <dbReference type="PROSITE-ProRule" id="PRU10040"/>
    </source>
</evidence>
<evidence type="ECO:0000313" key="10">
    <source>
        <dbReference type="EMBL" id="CAK9215813.1"/>
    </source>
</evidence>
<evidence type="ECO:0000256" key="4">
    <source>
        <dbReference type="ARBA" id="ARBA00022801"/>
    </source>
</evidence>
<organism evidence="10 11">
    <name type="scientific">Sphagnum troendelagicum</name>
    <dbReference type="NCBI Taxonomy" id="128251"/>
    <lineage>
        <taxon>Eukaryota</taxon>
        <taxon>Viridiplantae</taxon>
        <taxon>Streptophyta</taxon>
        <taxon>Embryophyta</taxon>
        <taxon>Bryophyta</taxon>
        <taxon>Sphagnophytina</taxon>
        <taxon>Sphagnopsida</taxon>
        <taxon>Sphagnales</taxon>
        <taxon>Sphagnaceae</taxon>
        <taxon>Sphagnum</taxon>
    </lineage>
</organism>
<feature type="transmembrane region" description="Helical" evidence="8">
    <location>
        <begin position="21"/>
        <end position="43"/>
    </location>
</feature>
<dbReference type="InterPro" id="IPR033131">
    <property type="entry name" value="Pectinesterase_Asp_AS"/>
</dbReference>
<accession>A0ABP0UCY8</accession>
<dbReference type="InterPro" id="IPR012334">
    <property type="entry name" value="Pectin_lyas_fold"/>
</dbReference>
<dbReference type="InterPro" id="IPR011050">
    <property type="entry name" value="Pectin_lyase_fold/virulence"/>
</dbReference>
<feature type="domain" description="Pectinesterase inhibitor" evidence="9">
    <location>
        <begin position="62"/>
        <end position="216"/>
    </location>
</feature>
<dbReference type="Proteomes" id="UP001497512">
    <property type="component" value="Chromosome 2"/>
</dbReference>
<dbReference type="Gene3D" id="1.20.140.40">
    <property type="entry name" value="Invertase/pectin methylesterase inhibitor family protein"/>
    <property type="match status" value="1"/>
</dbReference>
<evidence type="ECO:0000313" key="11">
    <source>
        <dbReference type="Proteomes" id="UP001497512"/>
    </source>
</evidence>
<evidence type="ECO:0000256" key="1">
    <source>
        <dbReference type="ARBA" id="ARBA00005184"/>
    </source>
</evidence>
<comment type="catalytic activity">
    <reaction evidence="7">
        <text>[(1-&gt;4)-alpha-D-galacturonosyl methyl ester](n) + n H2O = [(1-&gt;4)-alpha-D-galacturonosyl](n) + n methanol + n H(+)</text>
        <dbReference type="Rhea" id="RHEA:22380"/>
        <dbReference type="Rhea" id="RHEA-COMP:14570"/>
        <dbReference type="Rhea" id="RHEA-COMP:14573"/>
        <dbReference type="ChEBI" id="CHEBI:15377"/>
        <dbReference type="ChEBI" id="CHEBI:15378"/>
        <dbReference type="ChEBI" id="CHEBI:17790"/>
        <dbReference type="ChEBI" id="CHEBI:140522"/>
        <dbReference type="ChEBI" id="CHEBI:140523"/>
        <dbReference type="EC" id="3.1.1.11"/>
    </reaction>
</comment>
<reference evidence="10" key="1">
    <citation type="submission" date="2024-02" db="EMBL/GenBank/DDBJ databases">
        <authorList>
            <consortium name="ELIXIR-Norway"/>
            <consortium name="Elixir Norway"/>
        </authorList>
    </citation>
    <scope>NUCLEOTIDE SEQUENCE</scope>
</reference>
<comment type="similarity">
    <text evidence="2">In the N-terminal section; belongs to the PMEI family.</text>
</comment>
<evidence type="ECO:0000259" key="9">
    <source>
        <dbReference type="SMART" id="SM00856"/>
    </source>
</evidence>
<dbReference type="EC" id="3.1.1.11" evidence="7"/>
<keyword evidence="8" id="KW-1133">Transmembrane helix</keyword>
<feature type="active site" evidence="6">
    <location>
        <position position="436"/>
    </location>
</feature>
<dbReference type="PROSITE" id="PS00503">
    <property type="entry name" value="PECTINESTERASE_2"/>
    <property type="match status" value="1"/>
</dbReference>
<dbReference type="InterPro" id="IPR000070">
    <property type="entry name" value="Pectinesterase_cat"/>
</dbReference>
<dbReference type="InterPro" id="IPR006501">
    <property type="entry name" value="Pectinesterase_inhib_dom"/>
</dbReference>
<keyword evidence="8" id="KW-0472">Membrane</keyword>
<dbReference type="EMBL" id="OZ019894">
    <property type="protein sequence ID" value="CAK9215813.1"/>
    <property type="molecule type" value="Genomic_DNA"/>
</dbReference>
<evidence type="ECO:0000256" key="2">
    <source>
        <dbReference type="ARBA" id="ARBA00006027"/>
    </source>
</evidence>
<dbReference type="Gene3D" id="2.160.20.10">
    <property type="entry name" value="Single-stranded right-handed beta-helix, Pectin lyase-like"/>
    <property type="match status" value="1"/>
</dbReference>
<dbReference type="SMART" id="SM00856">
    <property type="entry name" value="PMEI"/>
    <property type="match status" value="1"/>
</dbReference>
<evidence type="ECO:0000256" key="7">
    <source>
        <dbReference type="RuleBase" id="RU000589"/>
    </source>
</evidence>
<dbReference type="Pfam" id="PF01095">
    <property type="entry name" value="Pectinesterase"/>
    <property type="match status" value="1"/>
</dbReference>
<keyword evidence="8" id="KW-0812">Transmembrane</keyword>
<protein>
    <recommendedName>
        <fullName evidence="7">Pectinesterase</fullName>
        <ecNumber evidence="7">3.1.1.11</ecNumber>
    </recommendedName>
</protein>
<gene>
    <name evidence="10" type="ORF">CSSPTR1EN2_LOCUS12962</name>
</gene>
<keyword evidence="5 7" id="KW-0063">Aspartyl esterase</keyword>
<comment type="similarity">
    <text evidence="3">In the C-terminal section; belongs to the pectinesterase family.</text>
</comment>
<keyword evidence="11" id="KW-1185">Reference proteome</keyword>
<evidence type="ECO:0000256" key="3">
    <source>
        <dbReference type="ARBA" id="ARBA00007786"/>
    </source>
</evidence>
<dbReference type="SUPFAM" id="SSF101148">
    <property type="entry name" value="Plant invertase/pectin methylesterase inhibitor"/>
    <property type="match status" value="1"/>
</dbReference>
<sequence>MSGGSVFVFSSPSGERRSRKGCIAISACILLVIVAVIAVVVGVKVGHKNDNSGADGAAGVSSSTVSISSVCNSTLYPAVCSSTLNGTDPKDPQKYVRIAVEAAMIAINESLNTVTDLAASSPSKNGTQYNTLLTCEQVLTDSLEQLNDSLSQISTLTLGSLQSEVVDVQQLLSAAMTSQDTCLTEVQDFGIWNNSDAINGTKATHATQLLSNALALVTDLTKITSLSDLLPGSHNRRLLYADHTPYRMEEEDSSTHLLGGGGGGGASYPEWMSAGDRRLLQTKPTPNAVVAQDGSGQYTTIQAAVNAAKSSTASRWVIYIKAGTYSEQVNVGKNAKNLLIYGDGIGQTILTGSKSVTGGSTTFLSATLAVQASGFIAMDMSIRNTAGPNGHQAVALRVGGDQSAFSGLSIEGYQDTLYAYTFRQFYTGCTILGTVDYIFGNAAAVFQNCQLLTLPGLQGSQNTYTASGRTDPSQPTGFSFISCNLGVDTPAASSWPTYLGRPWKTYARTVFLECTLGSVINPAGWLLWNGIATSGNLVTYGEYLNRGPGANTAQRVSWSQQLTATQAQTYTVGNFISGEDWLPATTIGFSNNL</sequence>
<evidence type="ECO:0000256" key="5">
    <source>
        <dbReference type="ARBA" id="ARBA00023085"/>
    </source>
</evidence>
<dbReference type="PANTHER" id="PTHR31707">
    <property type="entry name" value="PECTINESTERASE"/>
    <property type="match status" value="1"/>
</dbReference>
<dbReference type="NCBIfam" id="TIGR01614">
    <property type="entry name" value="PME_inhib"/>
    <property type="match status" value="1"/>
</dbReference>
<evidence type="ECO:0000256" key="8">
    <source>
        <dbReference type="SAM" id="Phobius"/>
    </source>
</evidence>
<name>A0ABP0UCY8_9BRYO</name>
<dbReference type="CDD" id="cd15798">
    <property type="entry name" value="PMEI-like_3"/>
    <property type="match status" value="1"/>
</dbReference>
<proteinExistence type="inferred from homology"/>
<keyword evidence="4 7" id="KW-0378">Hydrolase</keyword>
<dbReference type="InterPro" id="IPR035513">
    <property type="entry name" value="Invertase/methylesterase_inhib"/>
</dbReference>
<dbReference type="Pfam" id="PF04043">
    <property type="entry name" value="PMEI"/>
    <property type="match status" value="1"/>
</dbReference>
<dbReference type="SUPFAM" id="SSF51126">
    <property type="entry name" value="Pectin lyase-like"/>
    <property type="match status" value="1"/>
</dbReference>
<comment type="pathway">
    <text evidence="1 7">Glycan metabolism; pectin degradation; 2-dehydro-3-deoxy-D-gluconate from pectin: step 1/5.</text>
</comment>